<gene>
    <name evidence="1" type="ORF">GL58_03345</name>
</gene>
<evidence type="ECO:0000313" key="2">
    <source>
        <dbReference type="Proteomes" id="UP000037442"/>
    </source>
</evidence>
<evidence type="ECO:0000313" key="1">
    <source>
        <dbReference type="EMBL" id="KOC24012.1"/>
    </source>
</evidence>
<organism evidence="1 2">
    <name type="scientific">Comamonas testosteroni</name>
    <name type="common">Pseudomonas testosteroni</name>
    <dbReference type="NCBI Taxonomy" id="285"/>
    <lineage>
        <taxon>Bacteria</taxon>
        <taxon>Pseudomonadati</taxon>
        <taxon>Pseudomonadota</taxon>
        <taxon>Betaproteobacteria</taxon>
        <taxon>Burkholderiales</taxon>
        <taxon>Comamonadaceae</taxon>
        <taxon>Comamonas</taxon>
    </lineage>
</organism>
<dbReference type="Proteomes" id="UP000037442">
    <property type="component" value="Unassembled WGS sequence"/>
</dbReference>
<protein>
    <submittedName>
        <fullName evidence="1">Uncharacterized protein</fullName>
    </submittedName>
</protein>
<reference evidence="2" key="1">
    <citation type="submission" date="2014-06" db="EMBL/GenBank/DDBJ databases">
        <title>Draft genome sequence of C. testosteroni WDL7.</title>
        <authorList>
            <person name="Wu Y."/>
            <person name="Seshan H."/>
            <person name="Arumugam K."/>
        </authorList>
    </citation>
    <scope>NUCLEOTIDE SEQUENCE [LARGE SCALE GENOMIC DNA]</scope>
    <source>
        <strain evidence="2">WDL7</strain>
    </source>
</reference>
<dbReference type="EMBL" id="JNVD01000013">
    <property type="protein sequence ID" value="KOC24012.1"/>
    <property type="molecule type" value="Genomic_DNA"/>
</dbReference>
<dbReference type="AlphaFoldDB" id="A0A0L7MQ50"/>
<comment type="caution">
    <text evidence="1">The sequence shown here is derived from an EMBL/GenBank/DDBJ whole genome shotgun (WGS) entry which is preliminary data.</text>
</comment>
<name>A0A0L7MQ50_COMTE</name>
<proteinExistence type="predicted"/>
<dbReference type="PATRIC" id="fig|285.49.peg.698"/>
<accession>A0A0L7MQ50</accession>
<sequence>MLTRGAAQEERTHDRTLATALPVLIVLLRPYRIIGHALVTHWPDSAYPMTRPVLMEKRLWQTTLPLSAQLPKKVVSQQYAPRQVLT</sequence>